<keyword evidence="3" id="KW-1185">Reference proteome</keyword>
<dbReference type="EMBL" id="BBWU01000019">
    <property type="protein sequence ID" value="GAO38735.1"/>
    <property type="molecule type" value="Genomic_DNA"/>
</dbReference>
<name>A0A0E9MNM7_9SPHN</name>
<dbReference type="SUPFAM" id="SSF54593">
    <property type="entry name" value="Glyoxalase/Bleomycin resistance protein/Dihydroxybiphenyl dioxygenase"/>
    <property type="match status" value="1"/>
</dbReference>
<dbReference type="STRING" id="1219043.SCH01S_19_00390"/>
<feature type="domain" description="VOC" evidence="1">
    <location>
        <begin position="6"/>
        <end position="131"/>
    </location>
</feature>
<dbReference type="Pfam" id="PF13669">
    <property type="entry name" value="Glyoxalase_4"/>
    <property type="match status" value="1"/>
</dbReference>
<dbReference type="RefSeq" id="WP_046347581.1">
    <property type="nucleotide sequence ID" value="NZ_BBWU01000019.1"/>
</dbReference>
<accession>A0A0E9MNM7</accession>
<sequence length="132" mass="14444">MLDSPPLHHVGIVQPDEDSVTALMRLLGLKEAYRGYVPQFHALCIFTESPVGSPVEFVVPDGGRLQSFNKGAGGLHHIAFEVPDLVELMDSYRAQGIEMLEPEPVKGAGNFICNFLRPAATRGIITEFVQLL</sequence>
<evidence type="ECO:0000313" key="3">
    <source>
        <dbReference type="Proteomes" id="UP000033202"/>
    </source>
</evidence>
<dbReference type="InterPro" id="IPR029068">
    <property type="entry name" value="Glyas_Bleomycin-R_OHBP_Dase"/>
</dbReference>
<dbReference type="Gene3D" id="3.10.180.10">
    <property type="entry name" value="2,3-Dihydroxybiphenyl 1,2-Dioxygenase, domain 1"/>
    <property type="match status" value="1"/>
</dbReference>
<protein>
    <submittedName>
        <fullName evidence="2">Putative methylmalonyl-CoA epimerase</fullName>
    </submittedName>
</protein>
<dbReference type="AlphaFoldDB" id="A0A0E9MNM7"/>
<organism evidence="2 3">
    <name type="scientific">Sphingomonas changbaiensis NBRC 104936</name>
    <dbReference type="NCBI Taxonomy" id="1219043"/>
    <lineage>
        <taxon>Bacteria</taxon>
        <taxon>Pseudomonadati</taxon>
        <taxon>Pseudomonadota</taxon>
        <taxon>Alphaproteobacteria</taxon>
        <taxon>Sphingomonadales</taxon>
        <taxon>Sphingomonadaceae</taxon>
        <taxon>Sphingomonas</taxon>
    </lineage>
</organism>
<reference evidence="2 3" key="1">
    <citation type="submission" date="2015-04" db="EMBL/GenBank/DDBJ databases">
        <title>Whole genome shotgun sequence of Sphingomonas changbaiensis NBRC 104936.</title>
        <authorList>
            <person name="Katano-Makiyama Y."/>
            <person name="Hosoyama A."/>
            <person name="Hashimoto M."/>
            <person name="Noguchi M."/>
            <person name="Tsuchikane K."/>
            <person name="Ohji S."/>
            <person name="Yamazoe A."/>
            <person name="Ichikawa N."/>
            <person name="Kimura A."/>
            <person name="Fujita N."/>
        </authorList>
    </citation>
    <scope>NUCLEOTIDE SEQUENCE [LARGE SCALE GENOMIC DNA]</scope>
    <source>
        <strain evidence="2 3">NBRC 104936</strain>
    </source>
</reference>
<evidence type="ECO:0000259" key="1">
    <source>
        <dbReference type="PROSITE" id="PS51819"/>
    </source>
</evidence>
<dbReference type="Proteomes" id="UP000033202">
    <property type="component" value="Unassembled WGS sequence"/>
</dbReference>
<dbReference type="InterPro" id="IPR037523">
    <property type="entry name" value="VOC_core"/>
</dbReference>
<evidence type="ECO:0000313" key="2">
    <source>
        <dbReference type="EMBL" id="GAO38735.1"/>
    </source>
</evidence>
<dbReference type="PROSITE" id="PS51819">
    <property type="entry name" value="VOC"/>
    <property type="match status" value="1"/>
</dbReference>
<proteinExistence type="predicted"/>
<comment type="caution">
    <text evidence="2">The sequence shown here is derived from an EMBL/GenBank/DDBJ whole genome shotgun (WGS) entry which is preliminary data.</text>
</comment>
<gene>
    <name evidence="2" type="ORF">SCH01S_19_00390</name>
</gene>
<dbReference type="OrthoDB" id="9788468at2"/>